<dbReference type="Pfam" id="PF00646">
    <property type="entry name" value="F-box"/>
    <property type="match status" value="1"/>
</dbReference>
<gene>
    <name evidence="2" type="ORF">TWF694_003597</name>
</gene>
<evidence type="ECO:0000313" key="3">
    <source>
        <dbReference type="Proteomes" id="UP001365542"/>
    </source>
</evidence>
<comment type="caution">
    <text evidence="2">The sequence shown here is derived from an EMBL/GenBank/DDBJ whole genome shotgun (WGS) entry which is preliminary data.</text>
</comment>
<reference evidence="2 3" key="1">
    <citation type="submission" date="2019-10" db="EMBL/GenBank/DDBJ databases">
        <authorList>
            <person name="Palmer J.M."/>
        </authorList>
    </citation>
    <scope>NUCLEOTIDE SEQUENCE [LARGE SCALE GENOMIC DNA]</scope>
    <source>
        <strain evidence="2 3">TWF694</strain>
    </source>
</reference>
<protein>
    <recommendedName>
        <fullName evidence="1">F-box domain-containing protein</fullName>
    </recommendedName>
</protein>
<dbReference type="InterPro" id="IPR001810">
    <property type="entry name" value="F-box_dom"/>
</dbReference>
<accession>A0AAV9WZQ0</accession>
<proteinExistence type="predicted"/>
<name>A0AAV9WZQ0_9PEZI</name>
<evidence type="ECO:0000259" key="1">
    <source>
        <dbReference type="PROSITE" id="PS50181"/>
    </source>
</evidence>
<sequence>MSTYLSLPVELHTEILSFLSLEDQISISKTCTFINNILLSSKSLARVRYGPLSLPATWTTNSQSDRKTEFHTLLQGPSEHSLAVSKAFVCTLQNGILSDFTLFRVPNSCDTRFLYDLLREDRRVWGSKRPCELRGCVACDGTAAQCMRYRDGKLGLIELANCALLHDPSFRRTPEISANTSEKAQFSSVPCMIDLPSNSTKSEDKFSETKGYLTVSYTHIIYNGIFMIPAEKRELLIKDTWTVQELAKEIMEVAKGAARHAKLGSKNGAVNSNNVLSLSMGAGTWALTLTMCLIK</sequence>
<dbReference type="Proteomes" id="UP001365542">
    <property type="component" value="Unassembled WGS sequence"/>
</dbReference>
<evidence type="ECO:0000313" key="2">
    <source>
        <dbReference type="EMBL" id="KAK6530233.1"/>
    </source>
</evidence>
<dbReference type="PROSITE" id="PS50181">
    <property type="entry name" value="FBOX"/>
    <property type="match status" value="1"/>
</dbReference>
<dbReference type="EMBL" id="JAVHJO010000013">
    <property type="protein sequence ID" value="KAK6530233.1"/>
    <property type="molecule type" value="Genomic_DNA"/>
</dbReference>
<keyword evidence="3" id="KW-1185">Reference proteome</keyword>
<dbReference type="InterPro" id="IPR036047">
    <property type="entry name" value="F-box-like_dom_sf"/>
</dbReference>
<dbReference type="SUPFAM" id="SSF81383">
    <property type="entry name" value="F-box domain"/>
    <property type="match status" value="1"/>
</dbReference>
<organism evidence="2 3">
    <name type="scientific">Orbilia ellipsospora</name>
    <dbReference type="NCBI Taxonomy" id="2528407"/>
    <lineage>
        <taxon>Eukaryota</taxon>
        <taxon>Fungi</taxon>
        <taxon>Dikarya</taxon>
        <taxon>Ascomycota</taxon>
        <taxon>Pezizomycotina</taxon>
        <taxon>Orbiliomycetes</taxon>
        <taxon>Orbiliales</taxon>
        <taxon>Orbiliaceae</taxon>
        <taxon>Orbilia</taxon>
    </lineage>
</organism>
<dbReference type="AlphaFoldDB" id="A0AAV9WZQ0"/>
<feature type="domain" description="F-box" evidence="1">
    <location>
        <begin position="1"/>
        <end position="47"/>
    </location>
</feature>